<keyword evidence="5" id="KW-0472">Membrane</keyword>
<dbReference type="InterPro" id="IPR004960">
    <property type="entry name" value="LipA_acyltrans"/>
</dbReference>
<dbReference type="RefSeq" id="WP_075063762.1">
    <property type="nucleotide sequence ID" value="NZ_LGCL01000035.1"/>
</dbReference>
<dbReference type="GO" id="GO:0016746">
    <property type="term" value="F:acyltransferase activity"/>
    <property type="evidence" value="ECO:0007669"/>
    <property type="project" value="UniProtKB-KW"/>
</dbReference>
<dbReference type="PANTHER" id="PTHR30606">
    <property type="entry name" value="LIPID A BIOSYNTHESIS LAUROYL ACYLTRANSFERASE"/>
    <property type="match status" value="1"/>
</dbReference>
<reference evidence="7 8" key="1">
    <citation type="submission" date="2015-07" db="EMBL/GenBank/DDBJ databases">
        <title>Genome sequence of Ornatilinea apprima DSM 23815.</title>
        <authorList>
            <person name="Hemp J."/>
            <person name="Ward L.M."/>
            <person name="Pace L.A."/>
            <person name="Fischer W.W."/>
        </authorList>
    </citation>
    <scope>NUCLEOTIDE SEQUENCE [LARGE SCALE GENOMIC DNA]</scope>
    <source>
        <strain evidence="7 8">P3M-1</strain>
    </source>
</reference>
<dbReference type="AlphaFoldDB" id="A0A0P6XFF7"/>
<keyword evidence="2" id="KW-1003">Cell membrane</keyword>
<dbReference type="Pfam" id="PF03279">
    <property type="entry name" value="Lip_A_acyltrans"/>
    <property type="match status" value="1"/>
</dbReference>
<dbReference type="CDD" id="cd07984">
    <property type="entry name" value="LPLAT_LABLAT-like"/>
    <property type="match status" value="1"/>
</dbReference>
<keyword evidence="4" id="KW-0808">Transferase</keyword>
<keyword evidence="8" id="KW-1185">Reference proteome</keyword>
<keyword evidence="6" id="KW-0012">Acyltransferase</keyword>
<evidence type="ECO:0000256" key="3">
    <source>
        <dbReference type="ARBA" id="ARBA00022519"/>
    </source>
</evidence>
<protein>
    <recommendedName>
        <fullName evidence="9">Lipid A biosynthesis acyltransferase</fullName>
    </recommendedName>
</protein>
<comment type="subcellular location">
    <subcellularLocation>
        <location evidence="1">Cell inner membrane</location>
    </subcellularLocation>
</comment>
<evidence type="ECO:0000256" key="5">
    <source>
        <dbReference type="ARBA" id="ARBA00023136"/>
    </source>
</evidence>
<dbReference type="GO" id="GO:0009247">
    <property type="term" value="P:glycolipid biosynthetic process"/>
    <property type="evidence" value="ECO:0007669"/>
    <property type="project" value="UniProtKB-ARBA"/>
</dbReference>
<dbReference type="PANTHER" id="PTHR30606:SF10">
    <property type="entry name" value="PHOSPHATIDYLINOSITOL MANNOSIDE ACYLTRANSFERASE"/>
    <property type="match status" value="1"/>
</dbReference>
<evidence type="ECO:0000256" key="2">
    <source>
        <dbReference type="ARBA" id="ARBA00022475"/>
    </source>
</evidence>
<dbReference type="EMBL" id="LGCL01000035">
    <property type="protein sequence ID" value="KPL73564.1"/>
    <property type="molecule type" value="Genomic_DNA"/>
</dbReference>
<accession>A0A0P6XFF7</accession>
<sequence length="310" mass="34584">MDGFVVKGREVRLTTLINSKLGTGLALWLSRSLPGWLGYPVSRLAADLLSGRSRSSQVRALRANLWVVSGEQATREQLDQWVKQSYRNSARAIYDFYHHLRDHQRVLNLVEVDPSFEEVIEKGRSLRAGQVLVVPHVSNFDLVGRAAALRGLQMQVISAPNPPGGYQWQNAIREEVGIEITPASNEALRRALTNLRAGGTVLTGLDRPFDGSKYRLKFFGRPAALPVVHIQLALRTKLPVTVIGGAMKADHTYRVWALPPIAMKEMPDHEAEIVYNAEAVLSAAEEVVRQDPQQWNMTQPVWPEAMQMAP</sequence>
<evidence type="ECO:0000256" key="1">
    <source>
        <dbReference type="ARBA" id="ARBA00004533"/>
    </source>
</evidence>
<dbReference type="Proteomes" id="UP000050417">
    <property type="component" value="Unassembled WGS sequence"/>
</dbReference>
<comment type="caution">
    <text evidence="7">The sequence shown here is derived from an EMBL/GenBank/DDBJ whole genome shotgun (WGS) entry which is preliminary data.</text>
</comment>
<keyword evidence="3" id="KW-0997">Cell inner membrane</keyword>
<evidence type="ECO:0008006" key="9">
    <source>
        <dbReference type="Google" id="ProtNLM"/>
    </source>
</evidence>
<dbReference type="OrthoDB" id="9801955at2"/>
<dbReference type="STRING" id="1134406.ADN00_14570"/>
<evidence type="ECO:0000256" key="4">
    <source>
        <dbReference type="ARBA" id="ARBA00022679"/>
    </source>
</evidence>
<evidence type="ECO:0000313" key="7">
    <source>
        <dbReference type="EMBL" id="KPL73564.1"/>
    </source>
</evidence>
<evidence type="ECO:0000313" key="8">
    <source>
        <dbReference type="Proteomes" id="UP000050417"/>
    </source>
</evidence>
<gene>
    <name evidence="7" type="ORF">ADN00_14570</name>
</gene>
<evidence type="ECO:0000256" key="6">
    <source>
        <dbReference type="ARBA" id="ARBA00023315"/>
    </source>
</evidence>
<dbReference type="GO" id="GO:0005886">
    <property type="term" value="C:plasma membrane"/>
    <property type="evidence" value="ECO:0007669"/>
    <property type="project" value="UniProtKB-SubCell"/>
</dbReference>
<organism evidence="7 8">
    <name type="scientific">Ornatilinea apprima</name>
    <dbReference type="NCBI Taxonomy" id="1134406"/>
    <lineage>
        <taxon>Bacteria</taxon>
        <taxon>Bacillati</taxon>
        <taxon>Chloroflexota</taxon>
        <taxon>Anaerolineae</taxon>
        <taxon>Anaerolineales</taxon>
        <taxon>Anaerolineaceae</taxon>
        <taxon>Ornatilinea</taxon>
    </lineage>
</organism>
<proteinExistence type="predicted"/>
<name>A0A0P6XFF7_9CHLR</name>